<feature type="coiled-coil region" evidence="1">
    <location>
        <begin position="239"/>
        <end position="266"/>
    </location>
</feature>
<name>A0ABU5VTY4_9BACT</name>
<protein>
    <submittedName>
        <fullName evidence="2">Uncharacterized protein</fullName>
    </submittedName>
</protein>
<comment type="caution">
    <text evidence="2">The sequence shown here is derived from an EMBL/GenBank/DDBJ whole genome shotgun (WGS) entry which is preliminary data.</text>
</comment>
<proteinExistence type="predicted"/>
<gene>
    <name evidence="2" type="ORF">SHI21_02810</name>
</gene>
<reference evidence="2 3" key="1">
    <citation type="submission" date="2023-11" db="EMBL/GenBank/DDBJ databases">
        <title>A Novel Polar Bacteriovorax (B. antarcticus) Isolated from the Biocrust in Antarctica.</title>
        <authorList>
            <person name="Mun W."/>
            <person name="Choi S.Y."/>
            <person name="Mitchell R.J."/>
        </authorList>
    </citation>
    <scope>NUCLEOTIDE SEQUENCE [LARGE SCALE GENOMIC DNA]</scope>
    <source>
        <strain evidence="2 3">PP10</strain>
    </source>
</reference>
<keyword evidence="3" id="KW-1185">Reference proteome</keyword>
<sequence length="653" mass="73689">MVNIIISFVIAIIAAVTPWTAFSADIDLARADQLIKKYNAVYERPKSCPLESKKFSDLIAKTEAIKDVLKGNCLKSEDSKMSEVLDSIKSLQDSLKENAVITNSPTLSEVVSDTDQKSNAISGLKFSAVFSNINNMIKKNQCNMEDGRVLETAADLIYNSTQLGVLSGNAVGLIVAGGGFLISSALRLIDMIIKQRFDFEKPADRQTFVKLNCSFYEIRRELDTQGALDMENSLTRDDYRDTKALADELTLELKKLETDKVNISKANAEIDRTTFADNVGDLTELKKTLTKIQKYLQPGLNQALDIPTETQKLLMISQLAQDYDLLVGQIKIYKELNISSIPMLDDLFIQEMKKFDSLDIAGFTEAMNISGKDFNENHRAKILFHIIRIGNDITAKEQKVLGKGEKQKAILASGMEKKKDEYLSRLVELRKIETRLGNLVAPKEYSGLDDGSDNMVAIIDNHNKITSQLYGEWGDKFLKYTTTKSFEEVTTFNERLFSFNTKYASILKDGKLDKIKTSYFCQDAQKLRLMFKHADSVVQEGYDFIATNKDLIYSDVKNYYNGTLNEEEDLTSGGSVEKVQRHYKSVLFALKKIKGDEVAKEDSKRYLEKTLFGNYFIGRSMVEVTRSKGRAKNIQDVYEQFACQKSLSADIEF</sequence>
<evidence type="ECO:0000313" key="2">
    <source>
        <dbReference type="EMBL" id="MEA9355110.1"/>
    </source>
</evidence>
<organism evidence="2 3">
    <name type="scientific">Bacteriovorax antarcticus</name>
    <dbReference type="NCBI Taxonomy" id="3088717"/>
    <lineage>
        <taxon>Bacteria</taxon>
        <taxon>Pseudomonadati</taxon>
        <taxon>Bdellovibrionota</taxon>
        <taxon>Bacteriovoracia</taxon>
        <taxon>Bacteriovoracales</taxon>
        <taxon>Bacteriovoracaceae</taxon>
        <taxon>Bacteriovorax</taxon>
    </lineage>
</organism>
<keyword evidence="1" id="KW-0175">Coiled coil</keyword>
<dbReference type="EMBL" id="JAYGJQ010000001">
    <property type="protein sequence ID" value="MEA9355110.1"/>
    <property type="molecule type" value="Genomic_DNA"/>
</dbReference>
<evidence type="ECO:0000256" key="1">
    <source>
        <dbReference type="SAM" id="Coils"/>
    </source>
</evidence>
<dbReference type="RefSeq" id="WP_323574599.1">
    <property type="nucleotide sequence ID" value="NZ_JAYGJQ010000001.1"/>
</dbReference>
<evidence type="ECO:0000313" key="3">
    <source>
        <dbReference type="Proteomes" id="UP001302274"/>
    </source>
</evidence>
<dbReference type="Proteomes" id="UP001302274">
    <property type="component" value="Unassembled WGS sequence"/>
</dbReference>
<accession>A0ABU5VTY4</accession>